<evidence type="ECO:0000313" key="3">
    <source>
        <dbReference type="Proteomes" id="UP001055439"/>
    </source>
</evidence>
<feature type="region of interest" description="Disordered" evidence="1">
    <location>
        <begin position="1"/>
        <end position="45"/>
    </location>
</feature>
<evidence type="ECO:0000256" key="1">
    <source>
        <dbReference type="SAM" id="MobiDB-lite"/>
    </source>
</evidence>
<dbReference type="AlphaFoldDB" id="A0A9E7FP46"/>
<protein>
    <submittedName>
        <fullName evidence="2">Uncharacterized protein</fullName>
    </submittedName>
</protein>
<organism evidence="2 3">
    <name type="scientific">Musa troglodytarum</name>
    <name type="common">fe'i banana</name>
    <dbReference type="NCBI Taxonomy" id="320322"/>
    <lineage>
        <taxon>Eukaryota</taxon>
        <taxon>Viridiplantae</taxon>
        <taxon>Streptophyta</taxon>
        <taxon>Embryophyta</taxon>
        <taxon>Tracheophyta</taxon>
        <taxon>Spermatophyta</taxon>
        <taxon>Magnoliopsida</taxon>
        <taxon>Liliopsida</taxon>
        <taxon>Zingiberales</taxon>
        <taxon>Musaceae</taxon>
        <taxon>Musa</taxon>
    </lineage>
</organism>
<dbReference type="EMBL" id="CP097506">
    <property type="protein sequence ID" value="URD97527.1"/>
    <property type="molecule type" value="Genomic_DNA"/>
</dbReference>
<feature type="region of interest" description="Disordered" evidence="1">
    <location>
        <begin position="113"/>
        <end position="135"/>
    </location>
</feature>
<dbReference type="Proteomes" id="UP001055439">
    <property type="component" value="Chromosome 4"/>
</dbReference>
<feature type="compositionally biased region" description="Pro residues" evidence="1">
    <location>
        <begin position="10"/>
        <end position="23"/>
    </location>
</feature>
<evidence type="ECO:0000313" key="2">
    <source>
        <dbReference type="EMBL" id="URD97527.1"/>
    </source>
</evidence>
<name>A0A9E7FP46_9LILI</name>
<feature type="compositionally biased region" description="Pro residues" evidence="1">
    <location>
        <begin position="30"/>
        <end position="41"/>
    </location>
</feature>
<feature type="compositionally biased region" description="Basic and acidic residues" evidence="1">
    <location>
        <begin position="231"/>
        <end position="250"/>
    </location>
</feature>
<feature type="compositionally biased region" description="Basic and acidic residues" evidence="1">
    <location>
        <begin position="210"/>
        <end position="224"/>
    </location>
</feature>
<reference evidence="2" key="1">
    <citation type="submission" date="2022-05" db="EMBL/GenBank/DDBJ databases">
        <title>The Musa troglodytarum L. genome provides insights into the mechanism of non-climacteric behaviour and enrichment of carotenoids.</title>
        <authorList>
            <person name="Wang J."/>
        </authorList>
    </citation>
    <scope>NUCLEOTIDE SEQUENCE</scope>
    <source>
        <tissue evidence="2">Leaf</tissue>
    </source>
</reference>
<accession>A0A9E7FP46</accession>
<sequence>MATSSTPSSPVCPPSTSSPPPASPRRGAPPFSPPSATPPVAPRRLRSPLPRVAVHPRPAAVQLSGGAPLPRAAGLHLRLLPARRHTPLRPLPIRVGPRHRSLRHRVARVGGAALLADGPGGGPRGAPRRGGGRHERVRGRRELRRRARRLRWRVGGLRADAGGLRVVGRVLSGGEREEAVRDGQVVSLHRELVRPGGQAVGADAPGAHPGPDRAPRGHWVRERAPTAGGGGRERDGGGMEGRERAAVGGG</sequence>
<proteinExistence type="predicted"/>
<gene>
    <name evidence="2" type="ORF">MUK42_30257</name>
</gene>
<feature type="compositionally biased region" description="Basic residues" evidence="1">
    <location>
        <begin position="126"/>
        <end position="135"/>
    </location>
</feature>
<keyword evidence="3" id="KW-1185">Reference proteome</keyword>
<feature type="region of interest" description="Disordered" evidence="1">
    <location>
        <begin position="196"/>
        <end position="250"/>
    </location>
</feature>